<sequence length="323" mass="33953">MPALSPLLQELRDHPNIAEKLRIAAAYSPALEVAGGIEIGDDAAAIPDGDGFLLFAAEGMMEGFIEMDPWFAGYCAVMVNLSDIAAMGGAPVAIVDVLWAHPDSTMATEIWSGMRAASTAYGVPIVGGHTTRFPIERTPLLAAAVMGKATRLITSFDAQPGDTLLMAVDLRGAYRGEGTFFWNASVGSPPDRLRSDLLLLKELADASLVTSGKDISNGGLFGTLAMLLATSGCGAQVDLDSLPMPPDVDLKRWLLSFPSYGYVLTATPEKADDVMTLFSHHGITCAAIGSITGTHALEISSQDGREVFAQIAPAATARPSRSQ</sequence>
<dbReference type="InterPro" id="IPR006283">
    <property type="entry name" value="ThiL-like"/>
</dbReference>
<dbReference type="Pfam" id="PF00586">
    <property type="entry name" value="AIRS"/>
    <property type="match status" value="1"/>
</dbReference>
<organism evidence="4 5">
    <name type="scientific">Prosthecobacter fusiformis</name>
    <dbReference type="NCBI Taxonomy" id="48464"/>
    <lineage>
        <taxon>Bacteria</taxon>
        <taxon>Pseudomonadati</taxon>
        <taxon>Verrucomicrobiota</taxon>
        <taxon>Verrucomicrobiia</taxon>
        <taxon>Verrucomicrobiales</taxon>
        <taxon>Verrucomicrobiaceae</taxon>
        <taxon>Prosthecobacter</taxon>
    </lineage>
</organism>
<evidence type="ECO:0000256" key="1">
    <source>
        <dbReference type="ARBA" id="ARBA00022977"/>
    </source>
</evidence>
<dbReference type="OrthoDB" id="9802811at2"/>
<name>A0A4R7RZ32_9BACT</name>
<dbReference type="PANTHER" id="PTHR30270:SF0">
    <property type="entry name" value="THIAMINE-MONOPHOSPHATE KINASE"/>
    <property type="match status" value="1"/>
</dbReference>
<dbReference type="CDD" id="cd02192">
    <property type="entry name" value="PurM-like3"/>
    <property type="match status" value="1"/>
</dbReference>
<dbReference type="InterPro" id="IPR036921">
    <property type="entry name" value="PurM-like_N_sf"/>
</dbReference>
<dbReference type="EMBL" id="SOCA01000003">
    <property type="protein sequence ID" value="TDU71214.1"/>
    <property type="molecule type" value="Genomic_DNA"/>
</dbReference>
<protein>
    <submittedName>
        <fullName evidence="4">Uncharacterized protein</fullName>
    </submittedName>
</protein>
<dbReference type="Gene3D" id="3.30.1330.10">
    <property type="entry name" value="PurM-like, N-terminal domain"/>
    <property type="match status" value="1"/>
</dbReference>
<feature type="domain" description="PurM-like N-terminal" evidence="2">
    <location>
        <begin position="40"/>
        <end position="148"/>
    </location>
</feature>
<gene>
    <name evidence="4" type="ORF">EI77_02336</name>
</gene>
<evidence type="ECO:0000313" key="4">
    <source>
        <dbReference type="EMBL" id="TDU71214.1"/>
    </source>
</evidence>
<dbReference type="InterPro" id="IPR024030">
    <property type="entry name" value="AIR_synthase-rel_sll0787"/>
</dbReference>
<keyword evidence="1" id="KW-0784">Thiamine biosynthesis</keyword>
<dbReference type="InterPro" id="IPR016188">
    <property type="entry name" value="PurM-like_N"/>
</dbReference>
<dbReference type="InterPro" id="IPR010918">
    <property type="entry name" value="PurM-like_C_dom"/>
</dbReference>
<feature type="domain" description="PurM-like C-terminal" evidence="3">
    <location>
        <begin position="200"/>
        <end position="298"/>
    </location>
</feature>
<dbReference type="Pfam" id="PF02769">
    <property type="entry name" value="AIRS_C"/>
    <property type="match status" value="1"/>
</dbReference>
<evidence type="ECO:0000259" key="3">
    <source>
        <dbReference type="Pfam" id="PF02769"/>
    </source>
</evidence>
<proteinExistence type="predicted"/>
<dbReference type="NCBIfam" id="TIGR04049">
    <property type="entry name" value="AIR_rel_sll0787"/>
    <property type="match status" value="1"/>
</dbReference>
<dbReference type="RefSeq" id="WP_133795385.1">
    <property type="nucleotide sequence ID" value="NZ_SOCA01000003.1"/>
</dbReference>
<dbReference type="SUPFAM" id="SSF56042">
    <property type="entry name" value="PurM C-terminal domain-like"/>
    <property type="match status" value="1"/>
</dbReference>
<dbReference type="Gene3D" id="3.90.650.10">
    <property type="entry name" value="PurM-like C-terminal domain"/>
    <property type="match status" value="1"/>
</dbReference>
<dbReference type="GO" id="GO:0009030">
    <property type="term" value="F:thiamine-phosphate kinase activity"/>
    <property type="evidence" value="ECO:0007669"/>
    <property type="project" value="InterPro"/>
</dbReference>
<comment type="caution">
    <text evidence="4">The sequence shown here is derived from an EMBL/GenBank/DDBJ whole genome shotgun (WGS) entry which is preliminary data.</text>
</comment>
<dbReference type="PANTHER" id="PTHR30270">
    <property type="entry name" value="THIAMINE-MONOPHOSPHATE KINASE"/>
    <property type="match status" value="1"/>
</dbReference>
<dbReference type="PIRSF" id="PIRSF036540">
    <property type="entry name" value="UCP036540_AIR"/>
    <property type="match status" value="1"/>
</dbReference>
<dbReference type="SUPFAM" id="SSF55326">
    <property type="entry name" value="PurM N-terminal domain-like"/>
    <property type="match status" value="1"/>
</dbReference>
<keyword evidence="5" id="KW-1185">Reference proteome</keyword>
<dbReference type="InterPro" id="IPR036676">
    <property type="entry name" value="PurM-like_C_sf"/>
</dbReference>
<dbReference type="Proteomes" id="UP000295662">
    <property type="component" value="Unassembled WGS sequence"/>
</dbReference>
<accession>A0A4R7RZ32</accession>
<evidence type="ECO:0000259" key="2">
    <source>
        <dbReference type="Pfam" id="PF00586"/>
    </source>
</evidence>
<reference evidence="4 5" key="1">
    <citation type="submission" date="2019-03" db="EMBL/GenBank/DDBJ databases">
        <title>Genomic Encyclopedia of Archaeal and Bacterial Type Strains, Phase II (KMG-II): from individual species to whole genera.</title>
        <authorList>
            <person name="Goeker M."/>
        </authorList>
    </citation>
    <scope>NUCLEOTIDE SEQUENCE [LARGE SCALE GENOMIC DNA]</scope>
    <source>
        <strain evidence="4 5">ATCC 25309</strain>
    </source>
</reference>
<evidence type="ECO:0000313" key="5">
    <source>
        <dbReference type="Proteomes" id="UP000295662"/>
    </source>
</evidence>
<dbReference type="InterPro" id="IPR011413">
    <property type="entry name" value="UCP036540_AIR"/>
</dbReference>
<dbReference type="AlphaFoldDB" id="A0A4R7RZ32"/>
<dbReference type="GO" id="GO:0009228">
    <property type="term" value="P:thiamine biosynthetic process"/>
    <property type="evidence" value="ECO:0007669"/>
    <property type="project" value="UniProtKB-KW"/>
</dbReference>